<dbReference type="AlphaFoldDB" id="A0A0E9SBH4"/>
<proteinExistence type="predicted"/>
<keyword evidence="1" id="KW-0812">Transmembrane</keyword>
<sequence length="33" mass="3563">MQNLRVFGQSTEGLILVILCCSNVLVSGTLVRV</sequence>
<name>A0A0E9SBH4_ANGAN</name>
<reference evidence="2" key="1">
    <citation type="submission" date="2014-11" db="EMBL/GenBank/DDBJ databases">
        <authorList>
            <person name="Amaro Gonzalez C."/>
        </authorList>
    </citation>
    <scope>NUCLEOTIDE SEQUENCE</scope>
</reference>
<evidence type="ECO:0000256" key="1">
    <source>
        <dbReference type="SAM" id="Phobius"/>
    </source>
</evidence>
<keyword evidence="1" id="KW-0472">Membrane</keyword>
<reference evidence="2" key="2">
    <citation type="journal article" date="2015" name="Fish Shellfish Immunol.">
        <title>Early steps in the European eel (Anguilla anguilla)-Vibrio vulnificus interaction in the gills: Role of the RtxA13 toxin.</title>
        <authorList>
            <person name="Callol A."/>
            <person name="Pajuelo D."/>
            <person name="Ebbesson L."/>
            <person name="Teles M."/>
            <person name="MacKenzie S."/>
            <person name="Amaro C."/>
        </authorList>
    </citation>
    <scope>NUCLEOTIDE SEQUENCE</scope>
</reference>
<dbReference type="EMBL" id="GBXM01070724">
    <property type="protein sequence ID" value="JAH37853.1"/>
    <property type="molecule type" value="Transcribed_RNA"/>
</dbReference>
<keyword evidence="1" id="KW-1133">Transmembrane helix</keyword>
<evidence type="ECO:0000313" key="2">
    <source>
        <dbReference type="EMBL" id="JAH37853.1"/>
    </source>
</evidence>
<protein>
    <submittedName>
        <fullName evidence="2">Uncharacterized protein</fullName>
    </submittedName>
</protein>
<feature type="transmembrane region" description="Helical" evidence="1">
    <location>
        <begin position="13"/>
        <end position="31"/>
    </location>
</feature>
<organism evidence="2">
    <name type="scientific">Anguilla anguilla</name>
    <name type="common">European freshwater eel</name>
    <name type="synonym">Muraena anguilla</name>
    <dbReference type="NCBI Taxonomy" id="7936"/>
    <lineage>
        <taxon>Eukaryota</taxon>
        <taxon>Metazoa</taxon>
        <taxon>Chordata</taxon>
        <taxon>Craniata</taxon>
        <taxon>Vertebrata</taxon>
        <taxon>Euteleostomi</taxon>
        <taxon>Actinopterygii</taxon>
        <taxon>Neopterygii</taxon>
        <taxon>Teleostei</taxon>
        <taxon>Anguilliformes</taxon>
        <taxon>Anguillidae</taxon>
        <taxon>Anguilla</taxon>
    </lineage>
</organism>
<accession>A0A0E9SBH4</accession>